<sequence length="209" mass="23318">MNTYRTLFAVLTLVLFLAFPVSAATPPLPSTPPLVPPIKTEGNNKDVRRAYYRVGNTEIKATISQMGGQQHFTLWEGKTNVFHFSAPTSKLFYGDMGAFTSGGQTFFYYYANTRIGWRAPGAPPASGHGIVVGKSPVDGTYRIYVDSADYYHPNTDDFQLAIGLVQMRENERFIALYFGPELFSDFGGVTARYQLTYNPAADSFVYEER</sequence>
<dbReference type="OrthoDB" id="1666620at2"/>
<dbReference type="STRING" id="888060.HMPREF9081_0426"/>
<organism evidence="2 3">
    <name type="scientific">Centipeda periodontii DSM 2778</name>
    <dbReference type="NCBI Taxonomy" id="888060"/>
    <lineage>
        <taxon>Bacteria</taxon>
        <taxon>Bacillati</taxon>
        <taxon>Bacillota</taxon>
        <taxon>Negativicutes</taxon>
        <taxon>Selenomonadales</taxon>
        <taxon>Selenomonadaceae</taxon>
        <taxon>Centipeda</taxon>
    </lineage>
</organism>
<dbReference type="eggNOG" id="ENOG5033PFV">
    <property type="taxonomic scope" value="Bacteria"/>
</dbReference>
<name>F5RJJ1_9FIRM</name>
<gene>
    <name evidence="2" type="ORF">HMPREF9081_0426</name>
</gene>
<feature type="signal peptide" evidence="1">
    <location>
        <begin position="1"/>
        <end position="23"/>
    </location>
</feature>
<proteinExistence type="predicted"/>
<dbReference type="EMBL" id="AFHQ01000012">
    <property type="protein sequence ID" value="EGK61642.1"/>
    <property type="molecule type" value="Genomic_DNA"/>
</dbReference>
<keyword evidence="3" id="KW-1185">Reference proteome</keyword>
<evidence type="ECO:0000313" key="3">
    <source>
        <dbReference type="Proteomes" id="UP000004067"/>
    </source>
</evidence>
<evidence type="ECO:0000313" key="2">
    <source>
        <dbReference type="EMBL" id="EGK61642.1"/>
    </source>
</evidence>
<accession>F5RJJ1</accession>
<reference evidence="2 3" key="1">
    <citation type="submission" date="2011-04" db="EMBL/GenBank/DDBJ databases">
        <authorList>
            <person name="Muzny D."/>
            <person name="Qin X."/>
            <person name="Deng J."/>
            <person name="Jiang H."/>
            <person name="Liu Y."/>
            <person name="Qu J."/>
            <person name="Song X.-Z."/>
            <person name="Zhang L."/>
            <person name="Thornton R."/>
            <person name="Coyle M."/>
            <person name="Francisco L."/>
            <person name="Jackson L."/>
            <person name="Javaid M."/>
            <person name="Korchina V."/>
            <person name="Kovar C."/>
            <person name="Mata R."/>
            <person name="Mathew T."/>
            <person name="Ngo R."/>
            <person name="Nguyen L."/>
            <person name="Nguyen N."/>
            <person name="Okwuonu G."/>
            <person name="Ongeri F."/>
            <person name="Pham C."/>
            <person name="Simmons D."/>
            <person name="Wilczek-Boney K."/>
            <person name="Hale W."/>
            <person name="Jakkamsetti A."/>
            <person name="Pham P."/>
            <person name="Ruth R."/>
            <person name="San Lucas F."/>
            <person name="Warren J."/>
            <person name="Zhang J."/>
            <person name="Zhao Z."/>
            <person name="Zhou C."/>
            <person name="Zhu D."/>
            <person name="Lee S."/>
            <person name="Bess C."/>
            <person name="Blankenburg K."/>
            <person name="Forbes L."/>
            <person name="Fu Q."/>
            <person name="Gubbala S."/>
            <person name="Hirani K."/>
            <person name="Jayaseelan J.C."/>
            <person name="Lara F."/>
            <person name="Munidasa M."/>
            <person name="Palculict T."/>
            <person name="Patil S."/>
            <person name="Pu L.-L."/>
            <person name="Saada N."/>
            <person name="Tang L."/>
            <person name="Weissenberger G."/>
            <person name="Zhu Y."/>
            <person name="Hemphill L."/>
            <person name="Shang Y."/>
            <person name="Youmans B."/>
            <person name="Ayvaz T."/>
            <person name="Ross M."/>
            <person name="Santibanez J."/>
            <person name="Aqrawi P."/>
            <person name="Gross S."/>
            <person name="Joshi V."/>
            <person name="Fowler G."/>
            <person name="Nazareth L."/>
            <person name="Reid J."/>
            <person name="Worley K."/>
            <person name="Petrosino J."/>
            <person name="Highlander S."/>
            <person name="Gibbs R."/>
        </authorList>
    </citation>
    <scope>NUCLEOTIDE SEQUENCE [LARGE SCALE GENOMIC DNA]</scope>
    <source>
        <strain evidence="2 3">DSM 2778</strain>
    </source>
</reference>
<evidence type="ECO:0000256" key="1">
    <source>
        <dbReference type="SAM" id="SignalP"/>
    </source>
</evidence>
<protein>
    <submittedName>
        <fullName evidence="2">Uncharacterized protein</fullName>
    </submittedName>
</protein>
<dbReference type="Proteomes" id="UP000004067">
    <property type="component" value="Unassembled WGS sequence"/>
</dbReference>
<comment type="caution">
    <text evidence="2">The sequence shown here is derived from an EMBL/GenBank/DDBJ whole genome shotgun (WGS) entry which is preliminary data.</text>
</comment>
<keyword evidence="1" id="KW-0732">Signal</keyword>
<dbReference type="RefSeq" id="WP_006305258.1">
    <property type="nucleotide sequence ID" value="NZ_GL892076.1"/>
</dbReference>
<dbReference type="AlphaFoldDB" id="F5RJJ1"/>
<feature type="chain" id="PRO_5038813045" evidence="1">
    <location>
        <begin position="24"/>
        <end position="209"/>
    </location>
</feature>
<dbReference type="HOGENOM" id="CLU_1309406_0_0_9"/>